<dbReference type="GO" id="GO:0000976">
    <property type="term" value="F:transcription cis-regulatory region binding"/>
    <property type="evidence" value="ECO:0007669"/>
    <property type="project" value="TreeGrafter"/>
</dbReference>
<comment type="caution">
    <text evidence="2">The sequence shown here is derived from an EMBL/GenBank/DDBJ whole genome shotgun (WGS) entry which is preliminary data.</text>
</comment>
<dbReference type="SUPFAM" id="SSF46689">
    <property type="entry name" value="Homeodomain-like"/>
    <property type="match status" value="1"/>
</dbReference>
<evidence type="ECO:0000313" key="3">
    <source>
        <dbReference type="Proteomes" id="UP000650628"/>
    </source>
</evidence>
<dbReference type="RefSeq" id="WP_203951255.1">
    <property type="nucleotide sequence ID" value="NZ_BOOO01000002.1"/>
</dbReference>
<gene>
    <name evidence="2" type="ORF">Pmi06nite_06350</name>
</gene>
<keyword evidence="3" id="KW-1185">Reference proteome</keyword>
<evidence type="ECO:0000256" key="1">
    <source>
        <dbReference type="ARBA" id="ARBA00023125"/>
    </source>
</evidence>
<evidence type="ECO:0008006" key="4">
    <source>
        <dbReference type="Google" id="ProtNLM"/>
    </source>
</evidence>
<keyword evidence="1" id="KW-0238">DNA-binding</keyword>
<dbReference type="InterPro" id="IPR050109">
    <property type="entry name" value="HTH-type_TetR-like_transc_reg"/>
</dbReference>
<evidence type="ECO:0000313" key="2">
    <source>
        <dbReference type="EMBL" id="GII27193.1"/>
    </source>
</evidence>
<protein>
    <recommendedName>
        <fullName evidence="4">TetR/AcrR family transcriptional regulator</fullName>
    </recommendedName>
</protein>
<dbReference type="Gene3D" id="1.10.357.10">
    <property type="entry name" value="Tetracycline Repressor, domain 2"/>
    <property type="match status" value="1"/>
</dbReference>
<dbReference type="PANTHER" id="PTHR30055">
    <property type="entry name" value="HTH-TYPE TRANSCRIPTIONAL REGULATOR RUTR"/>
    <property type="match status" value="1"/>
</dbReference>
<name>A0A8J3TIT1_9ACTN</name>
<dbReference type="GO" id="GO:0003700">
    <property type="term" value="F:DNA-binding transcription factor activity"/>
    <property type="evidence" value="ECO:0007669"/>
    <property type="project" value="TreeGrafter"/>
</dbReference>
<dbReference type="EMBL" id="BOOO01000002">
    <property type="protein sequence ID" value="GII27193.1"/>
    <property type="molecule type" value="Genomic_DNA"/>
</dbReference>
<reference evidence="2 3" key="1">
    <citation type="submission" date="2021-01" db="EMBL/GenBank/DDBJ databases">
        <title>Whole genome shotgun sequence of Planotetraspora mira NBRC 15435.</title>
        <authorList>
            <person name="Komaki H."/>
            <person name="Tamura T."/>
        </authorList>
    </citation>
    <scope>NUCLEOTIDE SEQUENCE [LARGE SCALE GENOMIC DNA]</scope>
    <source>
        <strain evidence="2 3">NBRC 15435</strain>
    </source>
</reference>
<dbReference type="InterPro" id="IPR009057">
    <property type="entry name" value="Homeodomain-like_sf"/>
</dbReference>
<proteinExistence type="predicted"/>
<dbReference type="AlphaFoldDB" id="A0A8J3TIT1"/>
<dbReference type="PANTHER" id="PTHR30055:SF219">
    <property type="entry name" value="TRANSCRIPTIONAL REGULATORY PROTEIN"/>
    <property type="match status" value="1"/>
</dbReference>
<dbReference type="Proteomes" id="UP000650628">
    <property type="component" value="Unassembled WGS sequence"/>
</dbReference>
<accession>A0A8J3TIT1</accession>
<sequence>MMFMGGVSRGSELESNMVRERIIEKATRLFASLGYDGTPALTIADAAGVDIATVTDLVGGKREIYMMVARRNYLATQAMLDSAFAEFTPDRAGVLLVVDRFLDFYIDHPEIPELWIHRWMSDAADVAGVEAQYVKPNRDRVNEAFRPVVGPDVDVGQTVEVIVWCVRGFVVGGMLSPKGEPHGPRDIVYLQRFRAYLHQLATRLLGLDG</sequence>
<organism evidence="2 3">
    <name type="scientific">Planotetraspora mira</name>
    <dbReference type="NCBI Taxonomy" id="58121"/>
    <lineage>
        <taxon>Bacteria</taxon>
        <taxon>Bacillati</taxon>
        <taxon>Actinomycetota</taxon>
        <taxon>Actinomycetes</taxon>
        <taxon>Streptosporangiales</taxon>
        <taxon>Streptosporangiaceae</taxon>
        <taxon>Planotetraspora</taxon>
    </lineage>
</organism>